<dbReference type="Pfam" id="PF17862">
    <property type="entry name" value="AAA_lid_3"/>
    <property type="match status" value="1"/>
</dbReference>
<dbReference type="InterPro" id="IPR037219">
    <property type="entry name" value="Peptidase_M41-like"/>
</dbReference>
<dbReference type="PROSITE" id="PS00674">
    <property type="entry name" value="AAA"/>
    <property type="match status" value="1"/>
</dbReference>
<dbReference type="GO" id="GO:0004176">
    <property type="term" value="F:ATP-dependent peptidase activity"/>
    <property type="evidence" value="ECO:0007669"/>
    <property type="project" value="InterPro"/>
</dbReference>
<comment type="function">
    <text evidence="15">Acts as a processive, ATP-dependent zinc metallopeptidase for both cytoplasmic and membrane proteins. Plays a role in the quality control of integral membrane proteins.</text>
</comment>
<sequence length="654" mass="72406">MNRVFKNLAVYLLIVLLAVSILRISTPVERATEELDFTKFYQLIDQGQVQEVTITPEKEIFKITGTLKNGTKFSVNAPASPALIERLASKGVPTKTLPAPEPPWWTNFLGSLLPILLLVGLVFFMMQQTQGGGSRVMQFGRSRARLHTPDDKRRITFDDVAGVDEVKEELQEIVEFLKNPRKFNELGARIPKGVLLYGPPGTGKTLLARAVAGEAGVPFFSISGSDFVEMFVGVGASRVRDLFEQAKKNAPCIVFIDEIDAVGRQRGAGLGGGHDEREQTLNQLLVEMDGFNPNEGIIIIAATNRPDILDPALLRPGRFDRQIVVDVPDINGRKEILKVHVRGKPLDASVDLDVLARRTPGFTGADLANLVNEAALLAARRGKKKIGMQEMEEAIERVIAGPEKKSRVISEYEKRLVAYHEAGHALLGHYLPHTDPLHKVSIIPRGRAGGYTLLLPKEDRRYMTKSQIIDQITMLLGGRVAEALVLKEVSTGAQNDLERATELVRKMITEFGMSDELGPLTFGRKQETPFLGRDLARDRNYSEAVAFSIDKEARRIIDECYSRAEKILKEHMEELHIVAKALMEKETLEAEEFTALIEEYNRSRTATGGGGQAAVSITPGVTPAFSFKQPQGRSEGLNLLLKLTFQLLCLKGVW</sequence>
<evidence type="ECO:0000256" key="4">
    <source>
        <dbReference type="ARBA" id="ARBA00022670"/>
    </source>
</evidence>
<dbReference type="PANTHER" id="PTHR23076">
    <property type="entry name" value="METALLOPROTEASE M41 FTSH"/>
    <property type="match status" value="1"/>
</dbReference>
<dbReference type="SUPFAM" id="SSF140990">
    <property type="entry name" value="FtsH protease domain-like"/>
    <property type="match status" value="1"/>
</dbReference>
<evidence type="ECO:0000256" key="2">
    <source>
        <dbReference type="ARBA" id="ARBA00010044"/>
    </source>
</evidence>
<keyword evidence="3 15" id="KW-1003">Cell membrane</keyword>
<organism evidence="18 19">
    <name type="scientific">Thermanaeromonas toyohensis ToBE</name>
    <dbReference type="NCBI Taxonomy" id="698762"/>
    <lineage>
        <taxon>Bacteria</taxon>
        <taxon>Bacillati</taxon>
        <taxon>Bacillota</taxon>
        <taxon>Clostridia</taxon>
        <taxon>Neomoorellales</taxon>
        <taxon>Neomoorellaceae</taxon>
        <taxon>Thermanaeromonas</taxon>
    </lineage>
</organism>
<keyword evidence="8 15" id="KW-0378">Hydrolase</keyword>
<evidence type="ECO:0000259" key="17">
    <source>
        <dbReference type="SMART" id="SM00382"/>
    </source>
</evidence>
<dbReference type="InterPro" id="IPR003593">
    <property type="entry name" value="AAA+_ATPase"/>
</dbReference>
<evidence type="ECO:0000256" key="14">
    <source>
        <dbReference type="ARBA" id="ARBA00061570"/>
    </source>
</evidence>
<dbReference type="Proteomes" id="UP000192569">
    <property type="component" value="Chromosome I"/>
</dbReference>
<evidence type="ECO:0000256" key="8">
    <source>
        <dbReference type="ARBA" id="ARBA00022801"/>
    </source>
</evidence>
<dbReference type="Gene3D" id="3.40.50.300">
    <property type="entry name" value="P-loop containing nucleotide triphosphate hydrolases"/>
    <property type="match status" value="1"/>
</dbReference>
<keyword evidence="7 15" id="KW-0547">Nucleotide-binding</keyword>
<gene>
    <name evidence="15" type="primary">ftsH</name>
    <name evidence="18" type="ORF">SAMN00808754_3256</name>
</gene>
<comment type="subunit">
    <text evidence="15">Homohexamer.</text>
</comment>
<evidence type="ECO:0000256" key="5">
    <source>
        <dbReference type="ARBA" id="ARBA00022692"/>
    </source>
</evidence>
<evidence type="ECO:0000256" key="11">
    <source>
        <dbReference type="ARBA" id="ARBA00022989"/>
    </source>
</evidence>
<keyword evidence="6 15" id="KW-0479">Metal-binding</keyword>
<dbReference type="SUPFAM" id="SSF52540">
    <property type="entry name" value="P-loop containing nucleoside triphosphate hydrolases"/>
    <property type="match status" value="1"/>
</dbReference>
<dbReference type="FunFam" id="1.20.58.760:FF:000001">
    <property type="entry name" value="ATP-dependent zinc metalloprotease FtsH"/>
    <property type="match status" value="1"/>
</dbReference>
<keyword evidence="12 15" id="KW-0482">Metalloprotease</keyword>
<dbReference type="Gene3D" id="3.30.720.210">
    <property type="match status" value="1"/>
</dbReference>
<comment type="cofactor">
    <cofactor evidence="15">
        <name>Zn(2+)</name>
        <dbReference type="ChEBI" id="CHEBI:29105"/>
    </cofactor>
    <text evidence="15">Binds 1 zinc ion per subunit.</text>
</comment>
<feature type="domain" description="AAA+ ATPase" evidence="17">
    <location>
        <begin position="190"/>
        <end position="329"/>
    </location>
</feature>
<dbReference type="EC" id="3.4.24.-" evidence="15"/>
<evidence type="ECO:0000256" key="6">
    <source>
        <dbReference type="ARBA" id="ARBA00022723"/>
    </source>
</evidence>
<comment type="subcellular location">
    <subcellularLocation>
        <location evidence="15">Cell membrane</location>
        <topology evidence="15">Multi-pass membrane protein</topology>
        <orientation evidence="15">Cytoplasmic side</orientation>
    </subcellularLocation>
    <subcellularLocation>
        <location evidence="1">Membrane</location>
    </subcellularLocation>
</comment>
<feature type="binding site" evidence="15">
    <location>
        <position position="424"/>
    </location>
    <ligand>
        <name>Zn(2+)</name>
        <dbReference type="ChEBI" id="CHEBI:29105"/>
        <note>catalytic</note>
    </ligand>
</feature>
<keyword evidence="9 15" id="KW-0862">Zinc</keyword>
<keyword evidence="10 15" id="KW-0067">ATP-binding</keyword>
<evidence type="ECO:0000256" key="1">
    <source>
        <dbReference type="ARBA" id="ARBA00004370"/>
    </source>
</evidence>
<keyword evidence="19" id="KW-1185">Reference proteome</keyword>
<dbReference type="PANTHER" id="PTHR23076:SF97">
    <property type="entry name" value="ATP-DEPENDENT ZINC METALLOPROTEASE YME1L1"/>
    <property type="match status" value="1"/>
</dbReference>
<comment type="similarity">
    <text evidence="16">Belongs to the AAA ATPase family.</text>
</comment>
<dbReference type="Pfam" id="PF06480">
    <property type="entry name" value="FtsH_ext"/>
    <property type="match status" value="1"/>
</dbReference>
<dbReference type="InterPro" id="IPR003960">
    <property type="entry name" value="ATPase_AAA_CS"/>
</dbReference>
<dbReference type="GO" id="GO:0004222">
    <property type="term" value="F:metalloendopeptidase activity"/>
    <property type="evidence" value="ECO:0007669"/>
    <property type="project" value="InterPro"/>
</dbReference>
<dbReference type="FunFam" id="3.40.50.300:FF:000001">
    <property type="entry name" value="ATP-dependent zinc metalloprotease FtsH"/>
    <property type="match status" value="1"/>
</dbReference>
<evidence type="ECO:0000313" key="18">
    <source>
        <dbReference type="EMBL" id="SMC00067.1"/>
    </source>
</evidence>
<dbReference type="FunFam" id="1.10.8.60:FF:000001">
    <property type="entry name" value="ATP-dependent zinc metalloprotease FtsH"/>
    <property type="match status" value="1"/>
</dbReference>
<dbReference type="GO" id="GO:0008270">
    <property type="term" value="F:zinc ion binding"/>
    <property type="evidence" value="ECO:0007669"/>
    <property type="project" value="UniProtKB-UniRule"/>
</dbReference>
<keyword evidence="5 15" id="KW-0812">Transmembrane</keyword>
<comment type="caution">
    <text evidence="15">Lacks conserved residue(s) required for the propagation of feature annotation.</text>
</comment>
<reference evidence="18 19" key="1">
    <citation type="submission" date="2017-04" db="EMBL/GenBank/DDBJ databases">
        <authorList>
            <person name="Afonso C.L."/>
            <person name="Miller P.J."/>
            <person name="Scott M.A."/>
            <person name="Spackman E."/>
            <person name="Goraichik I."/>
            <person name="Dimitrov K.M."/>
            <person name="Suarez D.L."/>
            <person name="Swayne D.E."/>
        </authorList>
    </citation>
    <scope>NUCLEOTIDE SEQUENCE [LARGE SCALE GENOMIC DNA]</scope>
    <source>
        <strain evidence="18 19">ToBE</strain>
    </source>
</reference>
<evidence type="ECO:0000256" key="3">
    <source>
        <dbReference type="ARBA" id="ARBA00022475"/>
    </source>
</evidence>
<dbReference type="RefSeq" id="WP_084666894.1">
    <property type="nucleotide sequence ID" value="NZ_LT838272.1"/>
</dbReference>
<evidence type="ECO:0000256" key="13">
    <source>
        <dbReference type="ARBA" id="ARBA00023136"/>
    </source>
</evidence>
<dbReference type="Gene3D" id="1.20.58.760">
    <property type="entry name" value="Peptidase M41"/>
    <property type="match status" value="1"/>
</dbReference>
<dbReference type="OrthoDB" id="9809379at2"/>
<evidence type="ECO:0000256" key="10">
    <source>
        <dbReference type="ARBA" id="ARBA00022840"/>
    </source>
</evidence>
<name>A0A1W1W370_9FIRM</name>
<evidence type="ECO:0000256" key="12">
    <source>
        <dbReference type="ARBA" id="ARBA00023049"/>
    </source>
</evidence>
<dbReference type="GO" id="GO:0005886">
    <property type="term" value="C:plasma membrane"/>
    <property type="evidence" value="ECO:0007669"/>
    <property type="project" value="UniProtKB-SubCell"/>
</dbReference>
<dbReference type="InterPro" id="IPR027417">
    <property type="entry name" value="P-loop_NTPase"/>
</dbReference>
<dbReference type="InterPro" id="IPR041569">
    <property type="entry name" value="AAA_lid_3"/>
</dbReference>
<dbReference type="Pfam" id="PF00004">
    <property type="entry name" value="AAA"/>
    <property type="match status" value="1"/>
</dbReference>
<evidence type="ECO:0000256" key="9">
    <source>
        <dbReference type="ARBA" id="ARBA00022833"/>
    </source>
</evidence>
<dbReference type="GO" id="GO:0016887">
    <property type="term" value="F:ATP hydrolysis activity"/>
    <property type="evidence" value="ECO:0007669"/>
    <property type="project" value="UniProtKB-UniRule"/>
</dbReference>
<dbReference type="InterPro" id="IPR000642">
    <property type="entry name" value="Peptidase_M41"/>
</dbReference>
<dbReference type="STRING" id="698762.SAMN00808754_3256"/>
<feature type="active site" evidence="15">
    <location>
        <position position="421"/>
    </location>
</feature>
<keyword evidence="13 15" id="KW-0472">Membrane</keyword>
<dbReference type="GO" id="GO:0030163">
    <property type="term" value="P:protein catabolic process"/>
    <property type="evidence" value="ECO:0007669"/>
    <property type="project" value="UniProtKB-UniRule"/>
</dbReference>
<dbReference type="Gene3D" id="1.10.8.60">
    <property type="match status" value="1"/>
</dbReference>
<evidence type="ECO:0000256" key="7">
    <source>
        <dbReference type="ARBA" id="ARBA00022741"/>
    </source>
</evidence>
<protein>
    <recommendedName>
        <fullName evidence="15">ATP-dependent zinc metalloprotease FtsH</fullName>
        <ecNumber evidence="15">3.4.24.-</ecNumber>
    </recommendedName>
</protein>
<accession>A0A1W1W370</accession>
<proteinExistence type="inferred from homology"/>
<dbReference type="GO" id="GO:0005524">
    <property type="term" value="F:ATP binding"/>
    <property type="evidence" value="ECO:0007669"/>
    <property type="project" value="UniProtKB-UniRule"/>
</dbReference>
<dbReference type="Pfam" id="PF01434">
    <property type="entry name" value="Peptidase_M41"/>
    <property type="match status" value="1"/>
</dbReference>
<dbReference type="CDD" id="cd19501">
    <property type="entry name" value="RecA-like_FtsH"/>
    <property type="match status" value="1"/>
</dbReference>
<dbReference type="NCBIfam" id="TIGR01241">
    <property type="entry name" value="FtsH_fam"/>
    <property type="match status" value="1"/>
</dbReference>
<dbReference type="GO" id="GO:0006508">
    <property type="term" value="P:proteolysis"/>
    <property type="evidence" value="ECO:0007669"/>
    <property type="project" value="UniProtKB-KW"/>
</dbReference>
<feature type="transmembrane region" description="Helical" evidence="15">
    <location>
        <begin position="104"/>
        <end position="125"/>
    </location>
</feature>
<dbReference type="SMART" id="SM00382">
    <property type="entry name" value="AAA"/>
    <property type="match status" value="1"/>
</dbReference>
<comment type="similarity">
    <text evidence="14 15">In the central section; belongs to the AAA ATPase family.</text>
</comment>
<feature type="binding site" evidence="15">
    <location>
        <begin position="198"/>
        <end position="205"/>
    </location>
    <ligand>
        <name>ATP</name>
        <dbReference type="ChEBI" id="CHEBI:30616"/>
    </ligand>
</feature>
<dbReference type="InterPro" id="IPR003959">
    <property type="entry name" value="ATPase_AAA_core"/>
</dbReference>
<feature type="binding site" evidence="15">
    <location>
        <position position="496"/>
    </location>
    <ligand>
        <name>Zn(2+)</name>
        <dbReference type="ChEBI" id="CHEBI:29105"/>
        <note>catalytic</note>
    </ligand>
</feature>
<keyword evidence="11 15" id="KW-1133">Transmembrane helix</keyword>
<evidence type="ECO:0000313" key="19">
    <source>
        <dbReference type="Proteomes" id="UP000192569"/>
    </source>
</evidence>
<comment type="similarity">
    <text evidence="2 15">In the C-terminal section; belongs to the peptidase M41 family.</text>
</comment>
<keyword evidence="4 15" id="KW-0645">Protease</keyword>
<dbReference type="EMBL" id="LT838272">
    <property type="protein sequence ID" value="SMC00067.1"/>
    <property type="molecule type" value="Genomic_DNA"/>
</dbReference>
<dbReference type="InterPro" id="IPR011546">
    <property type="entry name" value="Pept_M41_FtsH_extracell"/>
</dbReference>
<feature type="binding site" evidence="15">
    <location>
        <position position="420"/>
    </location>
    <ligand>
        <name>Zn(2+)</name>
        <dbReference type="ChEBI" id="CHEBI:29105"/>
        <note>catalytic</note>
    </ligand>
</feature>
<dbReference type="HAMAP" id="MF_01458">
    <property type="entry name" value="FtsH"/>
    <property type="match status" value="1"/>
</dbReference>
<evidence type="ECO:0000256" key="16">
    <source>
        <dbReference type="RuleBase" id="RU003651"/>
    </source>
</evidence>
<dbReference type="InterPro" id="IPR005936">
    <property type="entry name" value="FtsH"/>
</dbReference>
<dbReference type="AlphaFoldDB" id="A0A1W1W370"/>
<evidence type="ECO:0000256" key="15">
    <source>
        <dbReference type="HAMAP-Rule" id="MF_01458"/>
    </source>
</evidence>